<feature type="compositionally biased region" description="Basic and acidic residues" evidence="1">
    <location>
        <begin position="1"/>
        <end position="21"/>
    </location>
</feature>
<protein>
    <submittedName>
        <fullName evidence="2">Uncharacterized protein</fullName>
    </submittedName>
</protein>
<name>A0A0D3JEB6_EMIH1</name>
<dbReference type="PaxDb" id="2903-EOD21851"/>
<feature type="region of interest" description="Disordered" evidence="1">
    <location>
        <begin position="1"/>
        <end position="70"/>
    </location>
</feature>
<dbReference type="HOGENOM" id="CLU_1079385_0_0_1"/>
<dbReference type="Proteomes" id="UP000013827">
    <property type="component" value="Unassembled WGS sequence"/>
</dbReference>
<reference evidence="2" key="2">
    <citation type="submission" date="2024-10" db="UniProtKB">
        <authorList>
            <consortium name="EnsemblProtists"/>
        </authorList>
    </citation>
    <scope>IDENTIFICATION</scope>
</reference>
<feature type="compositionally biased region" description="Pro residues" evidence="1">
    <location>
        <begin position="38"/>
        <end position="48"/>
    </location>
</feature>
<organism evidence="2 3">
    <name type="scientific">Emiliania huxleyi (strain CCMP1516)</name>
    <dbReference type="NCBI Taxonomy" id="280463"/>
    <lineage>
        <taxon>Eukaryota</taxon>
        <taxon>Haptista</taxon>
        <taxon>Haptophyta</taxon>
        <taxon>Prymnesiophyceae</taxon>
        <taxon>Isochrysidales</taxon>
        <taxon>Noelaerhabdaceae</taxon>
        <taxon>Emiliania</taxon>
    </lineage>
</organism>
<accession>A0A0D3JEB6</accession>
<reference evidence="3" key="1">
    <citation type="journal article" date="2013" name="Nature">
        <title>Pan genome of the phytoplankton Emiliania underpins its global distribution.</title>
        <authorList>
            <person name="Read B.A."/>
            <person name="Kegel J."/>
            <person name="Klute M.J."/>
            <person name="Kuo A."/>
            <person name="Lefebvre S.C."/>
            <person name="Maumus F."/>
            <person name="Mayer C."/>
            <person name="Miller J."/>
            <person name="Monier A."/>
            <person name="Salamov A."/>
            <person name="Young J."/>
            <person name="Aguilar M."/>
            <person name="Claverie J.M."/>
            <person name="Frickenhaus S."/>
            <person name="Gonzalez K."/>
            <person name="Herman E.K."/>
            <person name="Lin Y.C."/>
            <person name="Napier J."/>
            <person name="Ogata H."/>
            <person name="Sarno A.F."/>
            <person name="Shmutz J."/>
            <person name="Schroeder D."/>
            <person name="de Vargas C."/>
            <person name="Verret F."/>
            <person name="von Dassow P."/>
            <person name="Valentin K."/>
            <person name="Van de Peer Y."/>
            <person name="Wheeler G."/>
            <person name="Dacks J.B."/>
            <person name="Delwiche C.F."/>
            <person name="Dyhrman S.T."/>
            <person name="Glockner G."/>
            <person name="John U."/>
            <person name="Richards T."/>
            <person name="Worden A.Z."/>
            <person name="Zhang X."/>
            <person name="Grigoriev I.V."/>
            <person name="Allen A.E."/>
            <person name="Bidle K."/>
            <person name="Borodovsky M."/>
            <person name="Bowler C."/>
            <person name="Brownlee C."/>
            <person name="Cock J.M."/>
            <person name="Elias M."/>
            <person name="Gladyshev V.N."/>
            <person name="Groth M."/>
            <person name="Guda C."/>
            <person name="Hadaegh A."/>
            <person name="Iglesias-Rodriguez M.D."/>
            <person name="Jenkins J."/>
            <person name="Jones B.M."/>
            <person name="Lawson T."/>
            <person name="Leese F."/>
            <person name="Lindquist E."/>
            <person name="Lobanov A."/>
            <person name="Lomsadze A."/>
            <person name="Malik S.B."/>
            <person name="Marsh M.E."/>
            <person name="Mackinder L."/>
            <person name="Mock T."/>
            <person name="Mueller-Roeber B."/>
            <person name="Pagarete A."/>
            <person name="Parker M."/>
            <person name="Probert I."/>
            <person name="Quesneville H."/>
            <person name="Raines C."/>
            <person name="Rensing S.A."/>
            <person name="Riano-Pachon D.M."/>
            <person name="Richier S."/>
            <person name="Rokitta S."/>
            <person name="Shiraiwa Y."/>
            <person name="Soanes D.M."/>
            <person name="van der Giezen M."/>
            <person name="Wahlund T.M."/>
            <person name="Williams B."/>
            <person name="Wilson W."/>
            <person name="Wolfe G."/>
            <person name="Wurch L.L."/>
        </authorList>
    </citation>
    <scope>NUCLEOTIDE SEQUENCE</scope>
</reference>
<dbReference type="KEGG" id="ehx:EMIHUDRAFT_255200"/>
<dbReference type="RefSeq" id="XP_005774280.1">
    <property type="nucleotide sequence ID" value="XM_005774223.1"/>
</dbReference>
<dbReference type="EnsemblProtists" id="EOD21851">
    <property type="protein sequence ID" value="EOD21851"/>
    <property type="gene ID" value="EMIHUDRAFT_255200"/>
</dbReference>
<evidence type="ECO:0000313" key="2">
    <source>
        <dbReference type="EnsemblProtists" id="EOD21851"/>
    </source>
</evidence>
<dbReference type="STRING" id="2903.R1EFT5"/>
<dbReference type="GeneID" id="17267398"/>
<sequence>MSMPEAERLARERALQADPRRARISARTRGGRAAASSEPPPVAPPVAEPPHAGEFAADPERKDDGDFDSAEGSDLAAVVLEVPCNNLKENQYADMKKRTTAGVLATLASCGLFLSVDELAVAESLKQVHQSVHSLLTTPGVVPPKVLAYDDACHLHGFWHRRRPCSPWLCWLLSTIKLVVDRFHFRNHNAEYCRRHVDPHKCKELRPDDNTEVAEQGFAWLARSKHVFRTMNESRFLFTILRLMHMRNRYTAGMPFHP</sequence>
<dbReference type="AlphaFoldDB" id="A0A0D3JEB6"/>
<evidence type="ECO:0000256" key="1">
    <source>
        <dbReference type="SAM" id="MobiDB-lite"/>
    </source>
</evidence>
<dbReference type="Pfam" id="PF18758">
    <property type="entry name" value="KDZ"/>
    <property type="match status" value="1"/>
</dbReference>
<dbReference type="InterPro" id="IPR040521">
    <property type="entry name" value="KDZ"/>
</dbReference>
<keyword evidence="3" id="KW-1185">Reference proteome</keyword>
<evidence type="ECO:0000313" key="3">
    <source>
        <dbReference type="Proteomes" id="UP000013827"/>
    </source>
</evidence>
<proteinExistence type="predicted"/>